<evidence type="ECO:0000259" key="5">
    <source>
        <dbReference type="PROSITE" id="PS51078"/>
    </source>
</evidence>
<dbReference type="FunFam" id="1.10.10.10:FF:000056">
    <property type="entry name" value="IclR family transcriptional regulator"/>
    <property type="match status" value="1"/>
</dbReference>
<dbReference type="Gene3D" id="1.10.10.10">
    <property type="entry name" value="Winged helix-like DNA-binding domain superfamily/Winged helix DNA-binding domain"/>
    <property type="match status" value="1"/>
</dbReference>
<dbReference type="Pfam" id="PF09339">
    <property type="entry name" value="HTH_IclR"/>
    <property type="match status" value="1"/>
</dbReference>
<evidence type="ECO:0000256" key="2">
    <source>
        <dbReference type="ARBA" id="ARBA00023125"/>
    </source>
</evidence>
<dbReference type="PROSITE" id="PS51077">
    <property type="entry name" value="HTH_ICLR"/>
    <property type="match status" value="1"/>
</dbReference>
<dbReference type="SMART" id="SM00346">
    <property type="entry name" value="HTH_ICLR"/>
    <property type="match status" value="1"/>
</dbReference>
<dbReference type="PANTHER" id="PTHR30136:SF2">
    <property type="entry name" value="TRANSCRIPTIONAL REGULATOR ICLR"/>
    <property type="match status" value="1"/>
</dbReference>
<dbReference type="SUPFAM" id="SSF55781">
    <property type="entry name" value="GAF domain-like"/>
    <property type="match status" value="1"/>
</dbReference>
<reference evidence="6 7" key="1">
    <citation type="submission" date="2020-08" db="EMBL/GenBank/DDBJ databases">
        <title>Genomic Encyclopedia of Type Strains, Phase IV (KMG-IV): sequencing the most valuable type-strain genomes for metagenomic binning, comparative biology and taxonomic classification.</title>
        <authorList>
            <person name="Goeker M."/>
        </authorList>
    </citation>
    <scope>NUCLEOTIDE SEQUENCE [LARGE SCALE GENOMIC DNA]</scope>
    <source>
        <strain evidence="6 7">DSM 21458</strain>
    </source>
</reference>
<dbReference type="Pfam" id="PF01614">
    <property type="entry name" value="IclR_C"/>
    <property type="match status" value="1"/>
</dbReference>
<dbReference type="GO" id="GO:0003700">
    <property type="term" value="F:DNA-binding transcription factor activity"/>
    <property type="evidence" value="ECO:0007669"/>
    <property type="project" value="TreeGrafter"/>
</dbReference>
<evidence type="ECO:0000259" key="4">
    <source>
        <dbReference type="PROSITE" id="PS51077"/>
    </source>
</evidence>
<dbReference type="RefSeq" id="WP_183986579.1">
    <property type="nucleotide sequence ID" value="NZ_JACHHG010000005.1"/>
</dbReference>
<dbReference type="InterPro" id="IPR036388">
    <property type="entry name" value="WH-like_DNA-bd_sf"/>
</dbReference>
<dbReference type="InterPro" id="IPR029016">
    <property type="entry name" value="GAF-like_dom_sf"/>
</dbReference>
<dbReference type="AlphaFoldDB" id="A0A841I1W0"/>
<feature type="domain" description="HTH iclR-type" evidence="4">
    <location>
        <begin position="5"/>
        <end position="66"/>
    </location>
</feature>
<feature type="domain" description="IclR-ED" evidence="5">
    <location>
        <begin position="67"/>
        <end position="239"/>
    </location>
</feature>
<keyword evidence="1" id="KW-0805">Transcription regulation</keyword>
<dbReference type="Proteomes" id="UP000569951">
    <property type="component" value="Unassembled WGS sequence"/>
</dbReference>
<dbReference type="InterPro" id="IPR014757">
    <property type="entry name" value="Tscrpt_reg_IclR_C"/>
</dbReference>
<evidence type="ECO:0000313" key="6">
    <source>
        <dbReference type="EMBL" id="MBB6098308.1"/>
    </source>
</evidence>
<evidence type="ECO:0000256" key="3">
    <source>
        <dbReference type="ARBA" id="ARBA00023163"/>
    </source>
</evidence>
<dbReference type="PROSITE" id="PS51078">
    <property type="entry name" value="ICLR_ED"/>
    <property type="match status" value="1"/>
</dbReference>
<dbReference type="InterPro" id="IPR036390">
    <property type="entry name" value="WH_DNA-bd_sf"/>
</dbReference>
<evidence type="ECO:0000313" key="7">
    <source>
        <dbReference type="Proteomes" id="UP000569951"/>
    </source>
</evidence>
<comment type="caution">
    <text evidence="6">The sequence shown here is derived from an EMBL/GenBank/DDBJ whole genome shotgun (WGS) entry which is preliminary data.</text>
</comment>
<name>A0A841I1W0_9DEIO</name>
<protein>
    <submittedName>
        <fullName evidence="6">DNA-binding IclR family transcriptional regulator</fullName>
    </submittedName>
</protein>
<keyword evidence="3" id="KW-0804">Transcription</keyword>
<keyword evidence="2 6" id="KW-0238">DNA-binding</keyword>
<gene>
    <name evidence="6" type="ORF">HNR42_001733</name>
</gene>
<dbReference type="InterPro" id="IPR050707">
    <property type="entry name" value="HTH_MetabolicPath_Reg"/>
</dbReference>
<keyword evidence="7" id="KW-1185">Reference proteome</keyword>
<dbReference type="Gene3D" id="3.30.450.40">
    <property type="match status" value="1"/>
</dbReference>
<dbReference type="InterPro" id="IPR005471">
    <property type="entry name" value="Tscrpt_reg_IclR_N"/>
</dbReference>
<evidence type="ECO:0000256" key="1">
    <source>
        <dbReference type="ARBA" id="ARBA00023015"/>
    </source>
</evidence>
<dbReference type="EMBL" id="JACHHG010000005">
    <property type="protein sequence ID" value="MBB6098308.1"/>
    <property type="molecule type" value="Genomic_DNA"/>
</dbReference>
<accession>A0A841I1W0</accession>
<proteinExistence type="predicted"/>
<organism evidence="6 7">
    <name type="scientific">Deinobacterium chartae</name>
    <dbReference type="NCBI Taxonomy" id="521158"/>
    <lineage>
        <taxon>Bacteria</taxon>
        <taxon>Thermotogati</taxon>
        <taxon>Deinococcota</taxon>
        <taxon>Deinococci</taxon>
        <taxon>Deinococcales</taxon>
        <taxon>Deinococcaceae</taxon>
        <taxon>Deinobacterium</taxon>
    </lineage>
</organism>
<sequence length="239" mass="26496">MTRKLSSLQRGLSLLEAFDADHPEWGVRQLSARTGLPASSVHLMLTSLAEAGMLRRTAQGRYTLGWRLLSVSSALYSAAPWYRLAHEAMEALSRETGELTFLSLLEEARVMCVARSRRPSGAARGETAFFLPPERTASGRLLLALATPQGPGGREPQVPPELRQELWRVQREGYAETDREWRADECALAAPLRDLDGQVVAALGVAVHAERYAASRSLLLRRLLDRASRVSFELGYRLT</sequence>
<dbReference type="GO" id="GO:0003677">
    <property type="term" value="F:DNA binding"/>
    <property type="evidence" value="ECO:0007669"/>
    <property type="project" value="UniProtKB-KW"/>
</dbReference>
<dbReference type="GO" id="GO:0045892">
    <property type="term" value="P:negative regulation of DNA-templated transcription"/>
    <property type="evidence" value="ECO:0007669"/>
    <property type="project" value="TreeGrafter"/>
</dbReference>
<dbReference type="SUPFAM" id="SSF46785">
    <property type="entry name" value="Winged helix' DNA-binding domain"/>
    <property type="match status" value="1"/>
</dbReference>
<dbReference type="PANTHER" id="PTHR30136">
    <property type="entry name" value="HELIX-TURN-HELIX TRANSCRIPTIONAL REGULATOR, ICLR FAMILY"/>
    <property type="match status" value="1"/>
</dbReference>